<accession>A0A7X6I997</accession>
<evidence type="ECO:0000313" key="1">
    <source>
        <dbReference type="EMBL" id="NKE69233.1"/>
    </source>
</evidence>
<dbReference type="EMBL" id="VTOW01000001">
    <property type="protein sequence ID" value="NKE69233.1"/>
    <property type="molecule type" value="Genomic_DNA"/>
</dbReference>
<sequence>MKGRSSILLWLIVFIAGLWFGGRLARWTETEPAFAQPSQAKAVRAEAFELVDKKGKLRAKLMMGKDEEPMLVVYDKNEKPAAAYGLNSEGPVQDFLGRILRP</sequence>
<dbReference type="Proteomes" id="UP000534783">
    <property type="component" value="Unassembled WGS sequence"/>
</dbReference>
<dbReference type="RefSeq" id="WP_168057550.1">
    <property type="nucleotide sequence ID" value="NZ_VTOW01000001.1"/>
</dbReference>
<evidence type="ECO:0000313" key="2">
    <source>
        <dbReference type="Proteomes" id="UP000534783"/>
    </source>
</evidence>
<name>A0A7X6I997_9BACT</name>
<comment type="caution">
    <text evidence="1">The sequence shown here is derived from an EMBL/GenBank/DDBJ whole genome shotgun (WGS) entry which is preliminary data.</text>
</comment>
<proteinExistence type="predicted"/>
<keyword evidence="2" id="KW-1185">Reference proteome</keyword>
<gene>
    <name evidence="1" type="ORF">MNODULE_00505</name>
</gene>
<organism evidence="1 2">
    <name type="scientific">Candidatus Manganitrophus noduliformans</name>
    <dbReference type="NCBI Taxonomy" id="2606439"/>
    <lineage>
        <taxon>Bacteria</taxon>
        <taxon>Pseudomonadati</taxon>
        <taxon>Nitrospirota</taxon>
        <taxon>Nitrospiria</taxon>
        <taxon>Candidatus Troglogloeales</taxon>
        <taxon>Candidatus Manganitrophaceae</taxon>
        <taxon>Candidatus Manganitrophus</taxon>
    </lineage>
</organism>
<protein>
    <submittedName>
        <fullName evidence="1">Uncharacterized protein</fullName>
    </submittedName>
</protein>
<dbReference type="AlphaFoldDB" id="A0A7X6I997"/>
<reference evidence="1 2" key="1">
    <citation type="journal article" date="2020" name="Nature">
        <title>Bacterial chemolithoautotrophy via manganese oxidation.</title>
        <authorList>
            <person name="Yu H."/>
            <person name="Leadbetter J.R."/>
        </authorList>
    </citation>
    <scope>NUCLEOTIDE SEQUENCE [LARGE SCALE GENOMIC DNA]</scope>
    <source>
        <strain evidence="1 2">Mn-1</strain>
    </source>
</reference>